<dbReference type="InterPro" id="IPR050237">
    <property type="entry name" value="ATP-dep_AMP-bd_enzyme"/>
</dbReference>
<reference evidence="3" key="1">
    <citation type="submission" date="2020-05" db="EMBL/GenBank/DDBJ databases">
        <authorList>
            <person name="Chiriac C."/>
            <person name="Salcher M."/>
            <person name="Ghai R."/>
            <person name="Kavagutti S V."/>
        </authorList>
    </citation>
    <scope>NUCLEOTIDE SEQUENCE</scope>
</reference>
<evidence type="ECO:0000259" key="1">
    <source>
        <dbReference type="Pfam" id="PF00501"/>
    </source>
</evidence>
<dbReference type="InterPro" id="IPR020845">
    <property type="entry name" value="AMP-binding_CS"/>
</dbReference>
<proteinExistence type="predicted"/>
<dbReference type="Gene3D" id="3.30.300.30">
    <property type="match status" value="1"/>
</dbReference>
<dbReference type="PANTHER" id="PTHR43767:SF1">
    <property type="entry name" value="NONRIBOSOMAL PEPTIDE SYNTHASE PES1 (EUROFUNG)-RELATED"/>
    <property type="match status" value="1"/>
</dbReference>
<feature type="domain" description="AMP-binding enzyme C-terminal" evidence="2">
    <location>
        <begin position="431"/>
        <end position="506"/>
    </location>
</feature>
<dbReference type="InterPro" id="IPR042099">
    <property type="entry name" value="ANL_N_sf"/>
</dbReference>
<protein>
    <submittedName>
        <fullName evidence="3">Unannotated protein</fullName>
    </submittedName>
</protein>
<feature type="domain" description="AMP-dependent synthetase/ligase" evidence="1">
    <location>
        <begin position="12"/>
        <end position="369"/>
    </location>
</feature>
<dbReference type="SUPFAM" id="SSF56801">
    <property type="entry name" value="Acetyl-CoA synthetase-like"/>
    <property type="match status" value="1"/>
</dbReference>
<dbReference type="Pfam" id="PF00501">
    <property type="entry name" value="AMP-binding"/>
    <property type="match status" value="1"/>
</dbReference>
<dbReference type="GO" id="GO:0016878">
    <property type="term" value="F:acid-thiol ligase activity"/>
    <property type="evidence" value="ECO:0007669"/>
    <property type="project" value="UniProtKB-ARBA"/>
</dbReference>
<dbReference type="InterPro" id="IPR045851">
    <property type="entry name" value="AMP-bd_C_sf"/>
</dbReference>
<dbReference type="AlphaFoldDB" id="A0A6J6FPA7"/>
<gene>
    <name evidence="3" type="ORF">UFOPK1820_00031</name>
</gene>
<organism evidence="3">
    <name type="scientific">freshwater metagenome</name>
    <dbReference type="NCBI Taxonomy" id="449393"/>
    <lineage>
        <taxon>unclassified sequences</taxon>
        <taxon>metagenomes</taxon>
        <taxon>ecological metagenomes</taxon>
    </lineage>
</organism>
<dbReference type="Gene3D" id="3.40.50.12780">
    <property type="entry name" value="N-terminal domain of ligase-like"/>
    <property type="match status" value="1"/>
</dbReference>
<dbReference type="PANTHER" id="PTHR43767">
    <property type="entry name" value="LONG-CHAIN-FATTY-ACID--COA LIGASE"/>
    <property type="match status" value="1"/>
</dbReference>
<dbReference type="InterPro" id="IPR025110">
    <property type="entry name" value="AMP-bd_C"/>
</dbReference>
<evidence type="ECO:0000313" key="3">
    <source>
        <dbReference type="EMBL" id="CAB4588854.1"/>
    </source>
</evidence>
<dbReference type="Pfam" id="PF13193">
    <property type="entry name" value="AMP-binding_C"/>
    <property type="match status" value="1"/>
</dbReference>
<name>A0A6J6FPA7_9ZZZZ</name>
<dbReference type="NCBIfam" id="NF005863">
    <property type="entry name" value="PRK07798.1"/>
    <property type="match status" value="1"/>
</dbReference>
<dbReference type="InterPro" id="IPR000873">
    <property type="entry name" value="AMP-dep_synth/lig_dom"/>
</dbReference>
<sequence>MPATTFNLADLFEAAVDEWPDRDYIVDDRTRRTFAELDERANRLAHYLQAQGVKAGDHVGIYALNRVEWVESLWAIFKIRAVWVNINYRYVEDELSYLFANADLSYLIVEEEFAERARTVAPDLPRLIIGDDYESALANQSPERDFAPRSDDDIYILFTGGTTGMPKGVVWRHADVVMALGGGIDIMTGVKLTSPDGFVEKGRVGFPIISYPLPPLMHGASQWSVMGQSFVGNKVILRGKFDPADVWKTVESEKANLVMITGDAMARPLLDYISEHAAEHDVTSLFAVVSSAVLFSQSCKEQFMELFPNIMISDSIGSSEGGANGIVRVDKDSQMKGGPTVTAARDTFVLGEDLMPVKPGEMGRLARAGNIPLRYHKDPEKSAATFMTSPDGTRYAVPGDFARLELDGTITLIGRGSVCINSGGEKIFPEEVENSLKSHPEVFDAVVVGVPDDRWGERVTAVVQARAGTTPTLESIQEHCRLHVAGYKVPRQLTLVALMVRSPAGKSDYRWAKQQAMVDAGLEG</sequence>
<accession>A0A6J6FPA7</accession>
<dbReference type="PROSITE" id="PS00455">
    <property type="entry name" value="AMP_BINDING"/>
    <property type="match status" value="1"/>
</dbReference>
<evidence type="ECO:0000259" key="2">
    <source>
        <dbReference type="Pfam" id="PF13193"/>
    </source>
</evidence>
<dbReference type="EMBL" id="CAEZUK010000002">
    <property type="protein sequence ID" value="CAB4588854.1"/>
    <property type="molecule type" value="Genomic_DNA"/>
</dbReference>